<reference evidence="2" key="1">
    <citation type="journal article" date="2019" name="Int. J. Syst. Evol. Microbiol.">
        <title>The Global Catalogue of Microorganisms (GCM) 10K type strain sequencing project: providing services to taxonomists for standard genome sequencing and annotation.</title>
        <authorList>
            <consortium name="The Broad Institute Genomics Platform"/>
            <consortium name="The Broad Institute Genome Sequencing Center for Infectious Disease"/>
            <person name="Wu L."/>
            <person name="Ma J."/>
        </authorList>
    </citation>
    <scope>NUCLEOTIDE SEQUENCE [LARGE SCALE GENOMIC DNA]</scope>
    <source>
        <strain evidence="2">JCM 9377</strain>
    </source>
</reference>
<protein>
    <submittedName>
        <fullName evidence="1">Uncharacterized protein</fullName>
    </submittedName>
</protein>
<dbReference type="RefSeq" id="WP_344833196.1">
    <property type="nucleotide sequence ID" value="NZ_BAAAUV010000014.1"/>
</dbReference>
<sequence length="182" mass="19425">MADLGRRFYGIAEIAQAIGVERQLVTVWRRRSSHDMPPPDDELTSGPVWTAATIEPWVIATRARLSNTGTPAGEPVAVLARRYARRLFRLLALLLQEPRNDKEVLRTLSGLGQLHPAIAEAAMASGLDSGARRDLAELAALAQAAADVADGAAPEAELGGFLDRCLPVAPAAARLLSRATTE</sequence>
<evidence type="ECO:0000313" key="1">
    <source>
        <dbReference type="EMBL" id="GAA3225095.1"/>
    </source>
</evidence>
<comment type="caution">
    <text evidence="1">The sequence shown here is derived from an EMBL/GenBank/DDBJ whole genome shotgun (WGS) entry which is preliminary data.</text>
</comment>
<keyword evidence="2" id="KW-1185">Reference proteome</keyword>
<dbReference type="Proteomes" id="UP001501237">
    <property type="component" value="Unassembled WGS sequence"/>
</dbReference>
<organism evidence="1 2">
    <name type="scientific">Actinocorallia longicatena</name>
    <dbReference type="NCBI Taxonomy" id="111803"/>
    <lineage>
        <taxon>Bacteria</taxon>
        <taxon>Bacillati</taxon>
        <taxon>Actinomycetota</taxon>
        <taxon>Actinomycetes</taxon>
        <taxon>Streptosporangiales</taxon>
        <taxon>Thermomonosporaceae</taxon>
        <taxon>Actinocorallia</taxon>
    </lineage>
</organism>
<dbReference type="EMBL" id="BAAAUV010000014">
    <property type="protein sequence ID" value="GAA3225095.1"/>
    <property type="molecule type" value="Genomic_DNA"/>
</dbReference>
<gene>
    <name evidence="1" type="ORF">GCM10010468_52560</name>
</gene>
<evidence type="ECO:0000313" key="2">
    <source>
        <dbReference type="Proteomes" id="UP001501237"/>
    </source>
</evidence>
<name>A0ABP6QKZ0_9ACTN</name>
<accession>A0ABP6QKZ0</accession>
<proteinExistence type="predicted"/>